<dbReference type="InterPro" id="IPR051681">
    <property type="entry name" value="Ser/Thr_Kinases-Pseudokinases"/>
</dbReference>
<sequence>MTITRNLEPTSLLGRHQGDISMWTTPHSPALEDDLLARRHRPFTPVATSPFGHSPVETRESSSVGSPRTASFFDTSSSDLSPPAPAPKLDAVPRAVPSFSPSPLNLSREPSLQPLRLSLQVETAKDRIGGEQPDDQLSPLHQSPSLPSSPGPSWRPPVPPSSQDLKLRLFAQSPYLLGEGRYAKVYLASYKHDVGPKRTQNSEAPWKLCAAKLMASDRDSQTMGLREAFFLSRLTGTAAASVNRTRALSPLGRKLDLDPRSGRVYIVKLIAVKEEDSERRTTGPMVHGRSSSLATDARPLQRKRSSTFGVSAMTVDEASSTNGNSLSSYPSLPELAQVQRNGPQPSLSRLVLLLEHAELGTLDRFLRTSPSLVGKELWGRWAREGTEALNWIHRQGVVHADVKPGNLLLTKDFHLRLSDFGSSLLIHPTQPPTDGLGLGTLPFSPPELVDPLRSFSFPVDIFAFGATLYQCLTGREPYRGVRAMEMMHHVRRGDLWEWEERARISRIGEEEVSISSSPYPSAWRGVVPGEMVRRGGSLRIQRDASPTTFRSSSGPKRRPRLGRMSSTESLQASEELLESTSESPAGVKLWARWITRPSTPSTDAISALLNGSGEPTAETSPMRQSAHRQATLSVASPQSESTPSSPPPTVLPSLSSSYGDGSPSMTFLEGADLVSDEIRTTIRRMVQPDPAERPTAAQLRRLWRDLEIGIEIE</sequence>
<feature type="compositionally biased region" description="Low complexity" evidence="1">
    <location>
        <begin position="136"/>
        <end position="146"/>
    </location>
</feature>
<protein>
    <submittedName>
        <fullName evidence="3">Kinase-like domain-containing protein</fullName>
    </submittedName>
</protein>
<keyword evidence="3" id="KW-0808">Transferase</keyword>
<dbReference type="EMBL" id="NBSH01000001">
    <property type="protein sequence ID" value="ORX41274.1"/>
    <property type="molecule type" value="Genomic_DNA"/>
</dbReference>
<feature type="compositionally biased region" description="Polar residues" evidence="1">
    <location>
        <begin position="61"/>
        <end position="75"/>
    </location>
</feature>
<reference evidence="3 4" key="1">
    <citation type="submission" date="2017-03" db="EMBL/GenBank/DDBJ databases">
        <title>Widespread Adenine N6-methylation of Active Genes in Fungi.</title>
        <authorList>
            <consortium name="DOE Joint Genome Institute"/>
            <person name="Mondo S.J."/>
            <person name="Dannebaum R.O."/>
            <person name="Kuo R.C."/>
            <person name="Louie K.B."/>
            <person name="Bewick A.J."/>
            <person name="Labutti K."/>
            <person name="Haridas S."/>
            <person name="Kuo A."/>
            <person name="Salamov A."/>
            <person name="Ahrendt S.R."/>
            <person name="Lau R."/>
            <person name="Bowen B.P."/>
            <person name="Lipzen A."/>
            <person name="Sullivan W."/>
            <person name="Andreopoulos W.B."/>
            <person name="Clum A."/>
            <person name="Lindquist E."/>
            <person name="Daum C."/>
            <person name="Northen T.R."/>
            <person name="Ramamoorthy G."/>
            <person name="Schmitz R.J."/>
            <person name="Gryganskyi A."/>
            <person name="Culley D."/>
            <person name="Magnuson J."/>
            <person name="James T.Y."/>
            <person name="O'Malley M.A."/>
            <person name="Stajich J.E."/>
            <person name="Spatafora J.W."/>
            <person name="Visel A."/>
            <person name="Grigoriev I.V."/>
        </authorList>
    </citation>
    <scope>NUCLEOTIDE SEQUENCE [LARGE SCALE GENOMIC DNA]</scope>
    <source>
        <strain evidence="3 4">NRRL Y-17943</strain>
    </source>
</reference>
<feature type="region of interest" description="Disordered" evidence="1">
    <location>
        <begin position="278"/>
        <end position="300"/>
    </location>
</feature>
<dbReference type="OrthoDB" id="4062651at2759"/>
<dbReference type="Pfam" id="PF00069">
    <property type="entry name" value="Pkinase"/>
    <property type="match status" value="1"/>
</dbReference>
<dbReference type="Proteomes" id="UP000193218">
    <property type="component" value="Unassembled WGS sequence"/>
</dbReference>
<evidence type="ECO:0000256" key="1">
    <source>
        <dbReference type="SAM" id="MobiDB-lite"/>
    </source>
</evidence>
<name>A0A1Y1UUM1_9TREE</name>
<gene>
    <name evidence="3" type="ORF">BD324DRAFT_648151</name>
</gene>
<dbReference type="AlphaFoldDB" id="A0A1Y1UUM1"/>
<dbReference type="InParanoid" id="A0A1Y1UUM1"/>
<feature type="compositionally biased region" description="Low complexity" evidence="1">
    <location>
        <begin position="651"/>
        <end position="663"/>
    </location>
</feature>
<dbReference type="SMART" id="SM00220">
    <property type="entry name" value="S_TKc"/>
    <property type="match status" value="1"/>
</dbReference>
<evidence type="ECO:0000259" key="2">
    <source>
        <dbReference type="PROSITE" id="PS50011"/>
    </source>
</evidence>
<proteinExistence type="predicted"/>
<organism evidence="3 4">
    <name type="scientific">Kockovaella imperatae</name>
    <dbReference type="NCBI Taxonomy" id="4999"/>
    <lineage>
        <taxon>Eukaryota</taxon>
        <taxon>Fungi</taxon>
        <taxon>Dikarya</taxon>
        <taxon>Basidiomycota</taxon>
        <taxon>Agaricomycotina</taxon>
        <taxon>Tremellomycetes</taxon>
        <taxon>Tremellales</taxon>
        <taxon>Cuniculitremaceae</taxon>
        <taxon>Kockovaella</taxon>
    </lineage>
</organism>
<keyword evidence="4" id="KW-1185">Reference proteome</keyword>
<dbReference type="InterPro" id="IPR008271">
    <property type="entry name" value="Ser/Thr_kinase_AS"/>
</dbReference>
<dbReference type="Gene3D" id="1.10.510.10">
    <property type="entry name" value="Transferase(Phosphotransferase) domain 1"/>
    <property type="match status" value="1"/>
</dbReference>
<dbReference type="PANTHER" id="PTHR44329:SF214">
    <property type="entry name" value="PROTEIN KINASE DOMAIN-CONTAINING PROTEIN"/>
    <property type="match status" value="1"/>
</dbReference>
<feature type="compositionally biased region" description="Low complexity" evidence="1">
    <location>
        <begin position="633"/>
        <end position="643"/>
    </location>
</feature>
<feature type="compositionally biased region" description="Polar residues" evidence="1">
    <location>
        <begin position="544"/>
        <end position="554"/>
    </location>
</feature>
<dbReference type="STRING" id="4999.A0A1Y1UUM1"/>
<dbReference type="GO" id="GO:0005524">
    <property type="term" value="F:ATP binding"/>
    <property type="evidence" value="ECO:0007669"/>
    <property type="project" value="InterPro"/>
</dbReference>
<dbReference type="PANTHER" id="PTHR44329">
    <property type="entry name" value="SERINE/THREONINE-PROTEIN KINASE TNNI3K-RELATED"/>
    <property type="match status" value="1"/>
</dbReference>
<dbReference type="SUPFAM" id="SSF56112">
    <property type="entry name" value="Protein kinase-like (PK-like)"/>
    <property type="match status" value="1"/>
</dbReference>
<feature type="region of interest" description="Disordered" evidence="1">
    <location>
        <begin position="534"/>
        <end position="581"/>
    </location>
</feature>
<feature type="region of interest" description="Disordered" evidence="1">
    <location>
        <begin position="604"/>
        <end position="663"/>
    </location>
</feature>
<feature type="region of interest" description="Disordered" evidence="1">
    <location>
        <begin position="44"/>
        <end position="95"/>
    </location>
</feature>
<comment type="caution">
    <text evidence="3">The sequence shown here is derived from an EMBL/GenBank/DDBJ whole genome shotgun (WGS) entry which is preliminary data.</text>
</comment>
<dbReference type="PROSITE" id="PS00108">
    <property type="entry name" value="PROTEIN_KINASE_ST"/>
    <property type="match status" value="1"/>
</dbReference>
<feature type="compositionally biased region" description="Pro residues" evidence="1">
    <location>
        <begin position="147"/>
        <end position="160"/>
    </location>
</feature>
<feature type="compositionally biased region" description="Polar residues" evidence="1">
    <location>
        <begin position="617"/>
        <end position="632"/>
    </location>
</feature>
<feature type="domain" description="Protein kinase" evidence="2">
    <location>
        <begin position="171"/>
        <end position="708"/>
    </location>
</feature>
<dbReference type="InterPro" id="IPR011009">
    <property type="entry name" value="Kinase-like_dom_sf"/>
</dbReference>
<accession>A0A1Y1UUM1</accession>
<evidence type="ECO:0000313" key="4">
    <source>
        <dbReference type="Proteomes" id="UP000193218"/>
    </source>
</evidence>
<evidence type="ECO:0000313" key="3">
    <source>
        <dbReference type="EMBL" id="ORX41274.1"/>
    </source>
</evidence>
<feature type="compositionally biased region" description="Low complexity" evidence="1">
    <location>
        <begin position="565"/>
        <end position="581"/>
    </location>
</feature>
<dbReference type="RefSeq" id="XP_021874953.1">
    <property type="nucleotide sequence ID" value="XM_022017793.1"/>
</dbReference>
<dbReference type="PROSITE" id="PS50011">
    <property type="entry name" value="PROTEIN_KINASE_DOM"/>
    <property type="match status" value="1"/>
</dbReference>
<dbReference type="InterPro" id="IPR000719">
    <property type="entry name" value="Prot_kinase_dom"/>
</dbReference>
<dbReference type="GO" id="GO:0004674">
    <property type="term" value="F:protein serine/threonine kinase activity"/>
    <property type="evidence" value="ECO:0007669"/>
    <property type="project" value="TreeGrafter"/>
</dbReference>
<keyword evidence="3" id="KW-0418">Kinase</keyword>
<dbReference type="GeneID" id="33559602"/>
<feature type="region of interest" description="Disordered" evidence="1">
    <location>
        <begin position="129"/>
        <end position="161"/>
    </location>
</feature>